<proteinExistence type="predicted"/>
<keyword evidence="4" id="KW-0233">DNA recombination</keyword>
<keyword evidence="3" id="KW-0832">Ubl conjugation</keyword>
<dbReference type="PANTHER" id="PTHR46963">
    <property type="entry name" value="SIMILAR TO RIKEN CDNA E130308A19"/>
    <property type="match status" value="1"/>
</dbReference>
<dbReference type="SUPFAM" id="SSF56349">
    <property type="entry name" value="DNA breaking-rejoining enzymes"/>
    <property type="match status" value="1"/>
</dbReference>
<evidence type="ECO:0000256" key="1">
    <source>
        <dbReference type="ARBA" id="ARBA00022499"/>
    </source>
</evidence>
<protein>
    <recommendedName>
        <fullName evidence="5">ZMYM2-like/QRICH1 C-terminal domain-containing protein</fullName>
    </recommendedName>
</protein>
<organism evidence="6 7">
    <name type="scientific">Porites lobata</name>
    <dbReference type="NCBI Taxonomy" id="104759"/>
    <lineage>
        <taxon>Eukaryota</taxon>
        <taxon>Metazoa</taxon>
        <taxon>Cnidaria</taxon>
        <taxon>Anthozoa</taxon>
        <taxon>Hexacorallia</taxon>
        <taxon>Scleractinia</taxon>
        <taxon>Fungiina</taxon>
        <taxon>Poritidae</taxon>
        <taxon>Porites</taxon>
    </lineage>
</organism>
<evidence type="ECO:0000256" key="3">
    <source>
        <dbReference type="ARBA" id="ARBA00022843"/>
    </source>
</evidence>
<evidence type="ECO:0000259" key="5">
    <source>
        <dbReference type="Pfam" id="PF12012"/>
    </source>
</evidence>
<evidence type="ECO:0000313" key="6">
    <source>
        <dbReference type="EMBL" id="CAH3035612.1"/>
    </source>
</evidence>
<evidence type="ECO:0000256" key="2">
    <source>
        <dbReference type="ARBA" id="ARBA00022553"/>
    </source>
</evidence>
<dbReference type="PANTHER" id="PTHR46963:SF4">
    <property type="entry name" value="HYPOTHETICAL PROTEIN MGC115716"/>
    <property type="match status" value="1"/>
</dbReference>
<evidence type="ECO:0000313" key="7">
    <source>
        <dbReference type="Proteomes" id="UP001159405"/>
    </source>
</evidence>
<reference evidence="6 7" key="1">
    <citation type="submission" date="2022-05" db="EMBL/GenBank/DDBJ databases">
        <authorList>
            <consortium name="Genoscope - CEA"/>
            <person name="William W."/>
        </authorList>
    </citation>
    <scope>NUCLEOTIDE SEQUENCE [LARGE SCALE GENOMIC DNA]</scope>
</reference>
<dbReference type="InterPro" id="IPR013762">
    <property type="entry name" value="Integrase-like_cat_sf"/>
</dbReference>
<dbReference type="Proteomes" id="UP001159405">
    <property type="component" value="Unassembled WGS sequence"/>
</dbReference>
<feature type="domain" description="ZMYM2-like/QRICH1 C-terminal" evidence="5">
    <location>
        <begin position="140"/>
        <end position="293"/>
    </location>
</feature>
<dbReference type="InterPro" id="IPR021893">
    <property type="entry name" value="ZMYM2-like_C"/>
</dbReference>
<sequence>WRAKDSSSLLKRNIASFTEDQENANTKKKTVSDLKLFNEFFNSEEEERNIENIPAAELQQLAKKFVLGVRKKNGEEYEPSSLRGFLQSVDRYLRKKGCTFSLLNDKEFGEVQDILKKKQKQLKAIGKGNKPNSADAITDEEIEEFYRAGMLGNKTPRALLNTVWMNNCIYFGTRPGQEQRDLCWGDLELKTNADGLRYVKFSTERQTKTRTGENTRNVRESKPKMFENLDNNDRCPVTAYLAYKQHRPPEIMADDSPFYLAYLNTEVPKAGKKWFKAAPLGVNSLRSMVKNMLAGSQVHSDKKLVNHSTRKHLVQKLVDNNIPPNEIVQITGHKNVNSLNNYSAISDRRQQHISTVLSRRGESSTSVATSSSPKVTVDEITSVSTVQPSTSAGTLPFLYECQV</sequence>
<keyword evidence="2" id="KW-0597">Phosphoprotein</keyword>
<dbReference type="InterPro" id="IPR011010">
    <property type="entry name" value="DNA_brk_join_enz"/>
</dbReference>
<feature type="non-terminal residue" evidence="6">
    <location>
        <position position="403"/>
    </location>
</feature>
<gene>
    <name evidence="6" type="ORF">PLOB_00031205</name>
</gene>
<comment type="caution">
    <text evidence="6">The sequence shown here is derived from an EMBL/GenBank/DDBJ whole genome shotgun (WGS) entry which is preliminary data.</text>
</comment>
<dbReference type="Pfam" id="PF12012">
    <property type="entry name" value="DUF3504"/>
    <property type="match status" value="1"/>
</dbReference>
<accession>A0ABN8MTL0</accession>
<feature type="non-terminal residue" evidence="6">
    <location>
        <position position="1"/>
    </location>
</feature>
<keyword evidence="1" id="KW-1017">Isopeptide bond</keyword>
<keyword evidence="7" id="KW-1185">Reference proteome</keyword>
<dbReference type="InterPro" id="IPR042838">
    <property type="entry name" value="KIAA1958"/>
</dbReference>
<evidence type="ECO:0000256" key="4">
    <source>
        <dbReference type="ARBA" id="ARBA00023172"/>
    </source>
</evidence>
<name>A0ABN8MTL0_9CNID</name>
<dbReference type="Gene3D" id="1.10.443.10">
    <property type="entry name" value="Intergrase catalytic core"/>
    <property type="match status" value="1"/>
</dbReference>
<dbReference type="EMBL" id="CALNXK010000004">
    <property type="protein sequence ID" value="CAH3035612.1"/>
    <property type="molecule type" value="Genomic_DNA"/>
</dbReference>